<proteinExistence type="predicted"/>
<organism evidence="1 2">
    <name type="scientific">Streptomyces albireticuli</name>
    <dbReference type="NCBI Taxonomy" id="1940"/>
    <lineage>
        <taxon>Bacteria</taxon>
        <taxon>Bacillati</taxon>
        <taxon>Actinomycetota</taxon>
        <taxon>Actinomycetes</taxon>
        <taxon>Kitasatosporales</taxon>
        <taxon>Streptomycetaceae</taxon>
        <taxon>Streptomyces</taxon>
    </lineage>
</organism>
<evidence type="ECO:0000313" key="1">
    <source>
        <dbReference type="EMBL" id="PAU46495.1"/>
    </source>
</evidence>
<evidence type="ECO:0000313" key="2">
    <source>
        <dbReference type="Proteomes" id="UP000218944"/>
    </source>
</evidence>
<dbReference type="EMBL" id="NSJV01000452">
    <property type="protein sequence ID" value="PAU46495.1"/>
    <property type="molecule type" value="Genomic_DNA"/>
</dbReference>
<dbReference type="Pfam" id="PF02082">
    <property type="entry name" value="Rrf2"/>
    <property type="match status" value="1"/>
</dbReference>
<dbReference type="PANTHER" id="PTHR33221:SF13">
    <property type="entry name" value="TRANSCRIPTIONAL REGULATOR-RELATED"/>
    <property type="match status" value="1"/>
</dbReference>
<protein>
    <submittedName>
        <fullName evidence="1">Transcriptional regulator</fullName>
    </submittedName>
</protein>
<dbReference type="InterPro" id="IPR036390">
    <property type="entry name" value="WH_DNA-bd_sf"/>
</dbReference>
<gene>
    <name evidence="1" type="ORF">CK936_23800</name>
</gene>
<comment type="caution">
    <text evidence="1">The sequence shown here is derived from an EMBL/GenBank/DDBJ whole genome shotgun (WGS) entry which is preliminary data.</text>
</comment>
<dbReference type="AlphaFoldDB" id="A0A2A2D4Q6"/>
<dbReference type="PROSITE" id="PS51197">
    <property type="entry name" value="HTH_RRF2_2"/>
    <property type="match status" value="1"/>
</dbReference>
<reference evidence="1 2" key="1">
    <citation type="submission" date="2017-08" db="EMBL/GenBank/DDBJ databases">
        <title>Genome sequence of Streptomyces albireticuli NRRL B-1670.</title>
        <authorList>
            <person name="Graham D.E."/>
            <person name="Mahan K.M."/>
            <person name="Klingeman D.M."/>
            <person name="Hettich R.L."/>
            <person name="Parry R.J."/>
            <person name="Spain J.C."/>
        </authorList>
    </citation>
    <scope>NUCLEOTIDE SEQUENCE [LARGE SCALE GENOMIC DNA]</scope>
    <source>
        <strain evidence="1 2">NRRL B-1670</strain>
    </source>
</reference>
<dbReference type="NCBIfam" id="TIGR00738">
    <property type="entry name" value="rrf2_super"/>
    <property type="match status" value="1"/>
</dbReference>
<dbReference type="PANTHER" id="PTHR33221">
    <property type="entry name" value="WINGED HELIX-TURN-HELIX TRANSCRIPTIONAL REGULATOR, RRF2 FAMILY"/>
    <property type="match status" value="1"/>
</dbReference>
<dbReference type="GO" id="GO:0005829">
    <property type="term" value="C:cytosol"/>
    <property type="evidence" value="ECO:0007669"/>
    <property type="project" value="TreeGrafter"/>
</dbReference>
<dbReference type="RefSeq" id="WP_095583011.1">
    <property type="nucleotide sequence ID" value="NZ_JAJQQQ010000002.1"/>
</dbReference>
<dbReference type="InterPro" id="IPR036388">
    <property type="entry name" value="WH-like_DNA-bd_sf"/>
</dbReference>
<name>A0A2A2D4Q6_9ACTN</name>
<dbReference type="Proteomes" id="UP000218944">
    <property type="component" value="Unassembled WGS sequence"/>
</dbReference>
<keyword evidence="2" id="KW-1185">Reference proteome</keyword>
<dbReference type="Gene3D" id="1.10.10.10">
    <property type="entry name" value="Winged helix-like DNA-binding domain superfamily/Winged helix DNA-binding domain"/>
    <property type="match status" value="1"/>
</dbReference>
<dbReference type="SUPFAM" id="SSF46785">
    <property type="entry name" value="Winged helix' DNA-binding domain"/>
    <property type="match status" value="1"/>
</dbReference>
<sequence>MRMSEGVEWAMHTCLNLAWVGPERAVPAARLAAFYDLPPAYLGKQLQALVQADIASSSPGPRGGFRLAREPETITLMDIVTAIEGPEKAFRCSEIRRRGPQREVSQGAFDHPCHVSWAMREAELAWRRQLAAKTLADVQKTVLRSSPGIPERTRRWFADH</sequence>
<dbReference type="InterPro" id="IPR000944">
    <property type="entry name" value="Tscrpt_reg_Rrf2"/>
</dbReference>
<accession>A0A2A2D4Q6</accession>
<dbReference type="GO" id="GO:0003700">
    <property type="term" value="F:DNA-binding transcription factor activity"/>
    <property type="evidence" value="ECO:0007669"/>
    <property type="project" value="TreeGrafter"/>
</dbReference>